<dbReference type="Proteomes" id="UP000286678">
    <property type="component" value="Unassembled WGS sequence"/>
</dbReference>
<dbReference type="PANTHER" id="PTHR33608">
    <property type="entry name" value="BLL2464 PROTEIN"/>
    <property type="match status" value="1"/>
</dbReference>
<organism evidence="2 3">
    <name type="scientific">Pseudidiomarina aquimaris</name>
    <dbReference type="NCBI Taxonomy" id="641841"/>
    <lineage>
        <taxon>Bacteria</taxon>
        <taxon>Pseudomonadati</taxon>
        <taxon>Pseudomonadota</taxon>
        <taxon>Gammaproteobacteria</taxon>
        <taxon>Alteromonadales</taxon>
        <taxon>Idiomarinaceae</taxon>
        <taxon>Pseudidiomarina</taxon>
    </lineage>
</organism>
<dbReference type="OrthoDB" id="9776116at2"/>
<accession>A0A432XGD9</accession>
<dbReference type="AlphaFoldDB" id="A0A432XGD9"/>
<name>A0A432XGD9_9GAMM</name>
<comment type="caution">
    <text evidence="2">The sequence shown here is derived from an EMBL/GenBank/DDBJ whole genome shotgun (WGS) entry which is preliminary data.</text>
</comment>
<dbReference type="EMBL" id="PIPT01000005">
    <property type="protein sequence ID" value="RUO47740.1"/>
    <property type="molecule type" value="Genomic_DNA"/>
</dbReference>
<evidence type="ECO:0000313" key="3">
    <source>
        <dbReference type="Proteomes" id="UP000286678"/>
    </source>
</evidence>
<sequence length="321" mass="36319">MVMTNASEWLQQWHSDGIQVGSAELMYYRSKVGAFARHRKLHPPKAQTGALLSKTRGRGMEFDEVRHYQAGDDVRAIDWRVTARTGTPHTKLYREERERPVMFVVDLAPTQHFGSALLLKSVLACHLTAAMAWLAVQRGDRVGALIGHPQRHVEIRPQARQHGVLRIIHALVELQNESLADWQQSSATTSQATLDDLLQRAQQVAKPGTIIHIISDWQHFTSGTFTKLQALQRHCSLQVLQCSDPLEHQFPTALAQQDVALSDGLQQLEFAAGEQQQRDAYTAEHTQLQQQLLGQFQQLNLELHQFSAARALEEQWPEVML</sequence>
<dbReference type="PANTHER" id="PTHR33608:SF12">
    <property type="entry name" value="DUF58 DOMAIN-CONTAINING PROTEIN"/>
    <property type="match status" value="1"/>
</dbReference>
<keyword evidence="3" id="KW-1185">Reference proteome</keyword>
<feature type="domain" description="DUF58" evidence="1">
    <location>
        <begin position="64"/>
        <end position="287"/>
    </location>
</feature>
<evidence type="ECO:0000259" key="1">
    <source>
        <dbReference type="Pfam" id="PF01882"/>
    </source>
</evidence>
<gene>
    <name evidence="2" type="ORF">CWE21_07825</name>
</gene>
<dbReference type="InterPro" id="IPR002881">
    <property type="entry name" value="DUF58"/>
</dbReference>
<reference evidence="3" key="1">
    <citation type="journal article" date="2018" name="Front. Microbiol.">
        <title>Genome-Based Analysis Reveals the Taxonomy and Diversity of the Family Idiomarinaceae.</title>
        <authorList>
            <person name="Liu Y."/>
            <person name="Lai Q."/>
            <person name="Shao Z."/>
        </authorList>
    </citation>
    <scope>NUCLEOTIDE SEQUENCE [LARGE SCALE GENOMIC DNA]</scope>
    <source>
        <strain evidence="3">SW15</strain>
    </source>
</reference>
<proteinExistence type="predicted"/>
<protein>
    <submittedName>
        <fullName evidence="2">DUF58 domain-containing protein</fullName>
    </submittedName>
</protein>
<evidence type="ECO:0000313" key="2">
    <source>
        <dbReference type="EMBL" id="RUO47740.1"/>
    </source>
</evidence>
<dbReference type="Pfam" id="PF01882">
    <property type="entry name" value="DUF58"/>
    <property type="match status" value="1"/>
</dbReference>